<feature type="domain" description="Glycoside hydrolase family 31 TIM barrel" evidence="3">
    <location>
        <begin position="258"/>
        <end position="588"/>
    </location>
</feature>
<dbReference type="SUPFAM" id="SSF51011">
    <property type="entry name" value="Glycosyl hydrolase domain"/>
    <property type="match status" value="1"/>
</dbReference>
<evidence type="ECO:0000313" key="7">
    <source>
        <dbReference type="EMBL" id="BDR52927.1"/>
    </source>
</evidence>
<keyword evidence="2" id="KW-0326">Glycosidase</keyword>
<gene>
    <name evidence="7" type="ORF">KIM372_08340</name>
</gene>
<dbReference type="Pfam" id="PF13802">
    <property type="entry name" value="Gal_mutarotas_2"/>
    <property type="match status" value="1"/>
</dbReference>
<feature type="domain" description="Glycoside hydrolase family 31 N-terminal" evidence="4">
    <location>
        <begin position="26"/>
        <end position="212"/>
    </location>
</feature>
<name>A0ABN6SCG9_9BIFI</name>
<dbReference type="InterPro" id="IPR048395">
    <property type="entry name" value="Glyco_hydro_31_C"/>
</dbReference>
<dbReference type="Pfam" id="PF01055">
    <property type="entry name" value="Glyco_hydro_31_2nd"/>
    <property type="match status" value="1"/>
</dbReference>
<dbReference type="InterPro" id="IPR033403">
    <property type="entry name" value="DUF5110"/>
</dbReference>
<dbReference type="Gene3D" id="2.60.40.1760">
    <property type="entry name" value="glycosyl hydrolase (family 31)"/>
    <property type="match status" value="1"/>
</dbReference>
<evidence type="ECO:0000259" key="3">
    <source>
        <dbReference type="Pfam" id="PF01055"/>
    </source>
</evidence>
<comment type="similarity">
    <text evidence="1 2">Belongs to the glycosyl hydrolase 31 family.</text>
</comment>
<dbReference type="SUPFAM" id="SSF74650">
    <property type="entry name" value="Galactose mutarotase-like"/>
    <property type="match status" value="1"/>
</dbReference>
<dbReference type="PANTHER" id="PTHR22762:SF165">
    <property type="entry name" value="PUTATIVE (AFU_ORTHOLOGUE AFUA_1G06560)-RELATED"/>
    <property type="match status" value="1"/>
</dbReference>
<accession>A0ABN6SCG9</accession>
<evidence type="ECO:0000256" key="1">
    <source>
        <dbReference type="ARBA" id="ARBA00007806"/>
    </source>
</evidence>
<dbReference type="SUPFAM" id="SSF51445">
    <property type="entry name" value="(Trans)glycosidases"/>
    <property type="match status" value="1"/>
</dbReference>
<dbReference type="Gene3D" id="2.60.40.1180">
    <property type="entry name" value="Golgi alpha-mannosidase II"/>
    <property type="match status" value="2"/>
</dbReference>
<keyword evidence="2" id="KW-0378">Hydrolase</keyword>
<dbReference type="CDD" id="cd14752">
    <property type="entry name" value="GH31_N"/>
    <property type="match status" value="1"/>
</dbReference>
<dbReference type="Proteomes" id="UP001321766">
    <property type="component" value="Chromosome"/>
</dbReference>
<dbReference type="InterPro" id="IPR025887">
    <property type="entry name" value="Glyco_hydro_31_N_dom"/>
</dbReference>
<dbReference type="CDD" id="cd06599">
    <property type="entry name" value="GH31_glycosidase_Aec37"/>
    <property type="match status" value="1"/>
</dbReference>
<dbReference type="InterPro" id="IPR000322">
    <property type="entry name" value="Glyco_hydro_31_TIM"/>
</dbReference>
<feature type="domain" description="DUF5110" evidence="5">
    <location>
        <begin position="701"/>
        <end position="764"/>
    </location>
</feature>
<organism evidence="7 8">
    <name type="scientific">Bombiscardovia nodaiensis</name>
    <dbReference type="NCBI Taxonomy" id="2932181"/>
    <lineage>
        <taxon>Bacteria</taxon>
        <taxon>Bacillati</taxon>
        <taxon>Actinomycetota</taxon>
        <taxon>Actinomycetes</taxon>
        <taxon>Bifidobacteriales</taxon>
        <taxon>Bifidobacteriaceae</taxon>
        <taxon>Bombiscardovia</taxon>
    </lineage>
</organism>
<keyword evidence="8" id="KW-1185">Reference proteome</keyword>
<dbReference type="InterPro" id="IPR011013">
    <property type="entry name" value="Gal_mutarotase_sf_dom"/>
</dbReference>
<evidence type="ECO:0000259" key="4">
    <source>
        <dbReference type="Pfam" id="PF13802"/>
    </source>
</evidence>
<dbReference type="EMBL" id="AP026798">
    <property type="protein sequence ID" value="BDR52927.1"/>
    <property type="molecule type" value="Genomic_DNA"/>
</dbReference>
<evidence type="ECO:0000259" key="6">
    <source>
        <dbReference type="Pfam" id="PF21365"/>
    </source>
</evidence>
<dbReference type="Gene3D" id="3.20.20.80">
    <property type="entry name" value="Glycosidases"/>
    <property type="match status" value="1"/>
</dbReference>
<proteinExistence type="inferred from homology"/>
<dbReference type="InterPro" id="IPR013780">
    <property type="entry name" value="Glyco_hydro_b"/>
</dbReference>
<dbReference type="Pfam" id="PF21365">
    <property type="entry name" value="Glyco_hydro_31_3rd"/>
    <property type="match status" value="1"/>
</dbReference>
<dbReference type="Pfam" id="PF17137">
    <property type="entry name" value="DUF5110"/>
    <property type="match status" value="1"/>
</dbReference>
<evidence type="ECO:0000259" key="5">
    <source>
        <dbReference type="Pfam" id="PF17137"/>
    </source>
</evidence>
<sequence length="832" mass="93827">MRTSTQLQGIENHQDYLDISTNGAQFRIYLLDQNIIRIRSTFAESFAPELNYAIVKTAWDDATDALMADERKRVKPIPIDLQENADGSYQVSNGSYTLTITPEPFAFTITDAQGHILHEDLPGRSFVEDNLGRPTHYTRMDNADHFYGFGEKSGKIDKLRRRMRMHNTDSLGYDGAISDPLYKMIPFYISFNEDTGLAHGMFYNNASDSVFDMDSEHSNYWLRYSYFQAEAGDIDLYFIAGPTIAEVVEHYTDLTGKTAMMPLPSLGYMGSTMFYTELDKDCDKAIEDFLATCKDNQVPCDGFFLSSGYTSGQDGKRYVFNWNKTRFPDPRAFVQALKDAGALLAPNIKPGMLLTHPLTEDMKANNAYVRTSDRQGFQVDRYWGGPAHFVDFTSPAGREQWAKHMNEALLSIGVTSLWNDNNEYEINDDSAIVESEGQRRPIREMKPIMSTMMAKTAHDAVHKYAPGVRPYVINRAGYAGIQRYAQTWSGDNASTWNNLKYSVPIILGMGLSGVANQGCDIGGFDGPAPEPELFVRWVQNGIFQPRFSIHSCNTDNTVTEPWMYPAYTKYISKAIQLRYSLTPYFYSLLHEAATTGAPIMRPLVYEFQDDREVLNESFEFMLGPSLLIANVLDKGVDQLDVYLPLGSDWLNLETNEYIRGGSHIGVPVDLGSIPMFLRTGGIVPTSPGITNLHQQTIDHIDLLVEPSQAHSFRLYEDDGVSMDYQSGKYRETLISVRAQGQSTCVDFASRGTFETRVKDMTLKVLCRDIAPLAVSIDSQPSERFLNYDKFCRAKEGWFFDGQTRQALVKYPTPGSERYSVELTFAAKDLISI</sequence>
<protein>
    <submittedName>
        <fullName evidence="7">Glucosidase</fullName>
    </submittedName>
</protein>
<evidence type="ECO:0000313" key="8">
    <source>
        <dbReference type="Proteomes" id="UP001321766"/>
    </source>
</evidence>
<dbReference type="PANTHER" id="PTHR22762">
    <property type="entry name" value="ALPHA-GLUCOSIDASE"/>
    <property type="match status" value="1"/>
</dbReference>
<dbReference type="InterPro" id="IPR017853">
    <property type="entry name" value="GH"/>
</dbReference>
<feature type="domain" description="Glycosyl hydrolase family 31 C-terminal" evidence="6">
    <location>
        <begin position="596"/>
        <end position="683"/>
    </location>
</feature>
<reference evidence="7 8" key="1">
    <citation type="journal article" date="2023" name="Microbiol. Spectr.">
        <title>Symbiosis of Carpenter Bees with Uncharacterized Lactic Acid Bacteria Showing NAD Auxotrophy.</title>
        <authorList>
            <person name="Kawasaki S."/>
            <person name="Ozawa K."/>
            <person name="Mori T."/>
            <person name="Yamamoto A."/>
            <person name="Ito M."/>
            <person name="Ohkuma M."/>
            <person name="Sakamoto M."/>
            <person name="Matsutani M."/>
        </authorList>
    </citation>
    <scope>NUCLEOTIDE SEQUENCE [LARGE SCALE GENOMIC DNA]</scope>
    <source>
        <strain evidence="7 8">Kim37-2</strain>
    </source>
</reference>
<evidence type="ECO:0000256" key="2">
    <source>
        <dbReference type="RuleBase" id="RU361185"/>
    </source>
</evidence>